<dbReference type="EMBL" id="JAQZSM010000002">
    <property type="protein sequence ID" value="MDD7970032.1"/>
    <property type="molecule type" value="Genomic_DNA"/>
</dbReference>
<sequence length="147" mass="14988">MSRLPLALALALGFATPAFAADSTPGPVAPAAPFAAKTKSRPAIGLGLTVAFGSGRVETGIGLRVFSGNRRNRAVGSLSLDYMFNSQSLRAGVGVAYLGNNIFGGADVGYNFTHRDIDFGLNLGGANTRRGNVQAPAPVAPPVTTAE</sequence>
<name>A0ABT5T4J4_9RHOB</name>
<proteinExistence type="predicted"/>
<comment type="caution">
    <text evidence="2">The sequence shown here is derived from an EMBL/GenBank/DDBJ whole genome shotgun (WGS) entry which is preliminary data.</text>
</comment>
<keyword evidence="1" id="KW-0732">Signal</keyword>
<dbReference type="RefSeq" id="WP_274350590.1">
    <property type="nucleotide sequence ID" value="NZ_JAQZSM010000002.1"/>
</dbReference>
<organism evidence="2 3">
    <name type="scientific">Roseinatronobacter alkalisoli</name>
    <dbReference type="NCBI Taxonomy" id="3028235"/>
    <lineage>
        <taxon>Bacteria</taxon>
        <taxon>Pseudomonadati</taxon>
        <taxon>Pseudomonadota</taxon>
        <taxon>Alphaproteobacteria</taxon>
        <taxon>Rhodobacterales</taxon>
        <taxon>Paracoccaceae</taxon>
        <taxon>Roseinatronobacter</taxon>
    </lineage>
</organism>
<feature type="chain" id="PRO_5046782918" evidence="1">
    <location>
        <begin position="21"/>
        <end position="147"/>
    </location>
</feature>
<dbReference type="Proteomes" id="UP001431784">
    <property type="component" value="Unassembled WGS sequence"/>
</dbReference>
<keyword evidence="3" id="KW-1185">Reference proteome</keyword>
<reference evidence="2" key="1">
    <citation type="submission" date="2023-02" db="EMBL/GenBank/DDBJ databases">
        <title>Description of Roseinatronobacter alkalisoli sp. nov., an alkaliphilic bacerium isolated from soda soil.</title>
        <authorList>
            <person name="Wei W."/>
        </authorList>
    </citation>
    <scope>NUCLEOTIDE SEQUENCE</scope>
    <source>
        <strain evidence="2">HJB301</strain>
    </source>
</reference>
<evidence type="ECO:0000256" key="1">
    <source>
        <dbReference type="SAM" id="SignalP"/>
    </source>
</evidence>
<evidence type="ECO:0000313" key="2">
    <source>
        <dbReference type="EMBL" id="MDD7970032.1"/>
    </source>
</evidence>
<accession>A0ABT5T4J4</accession>
<evidence type="ECO:0000313" key="3">
    <source>
        <dbReference type="Proteomes" id="UP001431784"/>
    </source>
</evidence>
<protein>
    <submittedName>
        <fullName evidence="2">Uncharacterized protein</fullName>
    </submittedName>
</protein>
<feature type="signal peptide" evidence="1">
    <location>
        <begin position="1"/>
        <end position="20"/>
    </location>
</feature>
<gene>
    <name evidence="2" type="ORF">PUT78_02875</name>
</gene>